<evidence type="ECO:0000313" key="7">
    <source>
        <dbReference type="EMBL" id="SPC19287.1"/>
    </source>
</evidence>
<dbReference type="Proteomes" id="UP000256862">
    <property type="component" value="Plasmid CO2235_mp"/>
</dbReference>
<feature type="domain" description="Aldehyde dehydrogenase" evidence="5">
    <location>
        <begin position="20"/>
        <end position="134"/>
    </location>
</feature>
<dbReference type="PROSITE" id="PS00687">
    <property type="entry name" value="ALDEHYDE_DEHYDR_GLU"/>
    <property type="match status" value="1"/>
</dbReference>
<dbReference type="InterPro" id="IPR016160">
    <property type="entry name" value="Ald_DH_CS_CYS"/>
</dbReference>
<dbReference type="InterPro" id="IPR016163">
    <property type="entry name" value="Ald_DH_C"/>
</dbReference>
<dbReference type="EMBL" id="OGUS01000136">
    <property type="protein sequence ID" value="SPC19287.1"/>
    <property type="molecule type" value="Genomic_DNA"/>
</dbReference>
<dbReference type="Gene3D" id="3.40.309.10">
    <property type="entry name" value="Aldehyde Dehydrogenase, Chain A, domain 2"/>
    <property type="match status" value="1"/>
</dbReference>
<comment type="similarity">
    <text evidence="3">Belongs to the aldehyde dehydrogenase family.</text>
</comment>
<dbReference type="PROSITE" id="PS00070">
    <property type="entry name" value="ALDEHYDE_DEHYDR_CYS"/>
    <property type="match status" value="1"/>
</dbReference>
<dbReference type="EMBL" id="OGUS01000095">
    <property type="protein sequence ID" value="SPC09989.1"/>
    <property type="molecule type" value="Genomic_DNA"/>
</dbReference>
<dbReference type="SUPFAM" id="SSF53720">
    <property type="entry name" value="ALDH-like"/>
    <property type="match status" value="1"/>
</dbReference>
<gene>
    <name evidence="7" type="ORF">CO2235_MP130022</name>
    <name evidence="6" type="ORF">CO2235_U870009</name>
</gene>
<feature type="region of interest" description="Disordered" evidence="4">
    <location>
        <begin position="171"/>
        <end position="199"/>
    </location>
</feature>
<dbReference type="InterPro" id="IPR016162">
    <property type="entry name" value="Ald_DH_N"/>
</dbReference>
<name>A0A375FWS3_9BURK</name>
<reference evidence="6 8" key="1">
    <citation type="submission" date="2018-01" db="EMBL/GenBank/DDBJ databases">
        <authorList>
            <person name="Clerissi C."/>
        </authorList>
    </citation>
    <scope>NUCLEOTIDE SEQUENCE</scope>
    <source>
        <strain evidence="6">Cupriavidus oxalaticus LMG 2235</strain>
        <plasmid evidence="8">co2235_mp</plasmid>
    </source>
</reference>
<feature type="active site" evidence="2">
    <location>
        <position position="28"/>
    </location>
</feature>
<dbReference type="PANTHER" id="PTHR11699">
    <property type="entry name" value="ALDEHYDE DEHYDROGENASE-RELATED"/>
    <property type="match status" value="1"/>
</dbReference>
<dbReference type="Gene3D" id="3.40.605.10">
    <property type="entry name" value="Aldehyde Dehydrogenase, Chain A, domain 1"/>
    <property type="match status" value="1"/>
</dbReference>
<dbReference type="InterPro" id="IPR029510">
    <property type="entry name" value="Ald_DH_CS_GLU"/>
</dbReference>
<evidence type="ECO:0000259" key="5">
    <source>
        <dbReference type="Pfam" id="PF00171"/>
    </source>
</evidence>
<dbReference type="InterPro" id="IPR015590">
    <property type="entry name" value="Aldehyde_DH_dom"/>
</dbReference>
<protein>
    <recommendedName>
        <fullName evidence="5">Aldehyde dehydrogenase domain-containing protein</fullName>
    </recommendedName>
</protein>
<sequence length="199" mass="21237">MASIATRHFVEALALSPTLSRAKRVWLECGGKSPHIVFDDCPDLDRAAQAAAIGIFNNQGEICIAGSRLYVQRAIYDTFMEKLEAHAQAMQPGDPLDPASAMGAIVDARQLDRVMSYVDGGQREGVRLRLGGERVGTGQLLYGWGYHGAVWRGQAIRVGAGQVAARAGQVQRPENDVDRPGVSAGASIGPPMPAACRLK</sequence>
<evidence type="ECO:0000256" key="1">
    <source>
        <dbReference type="ARBA" id="ARBA00023002"/>
    </source>
</evidence>
<evidence type="ECO:0000313" key="8">
    <source>
        <dbReference type="Proteomes" id="UP000256862"/>
    </source>
</evidence>
<reference evidence="8" key="2">
    <citation type="submission" date="2018-01" db="EMBL/GenBank/DDBJ databases">
        <authorList>
            <person name="Gaut B.S."/>
            <person name="Morton B.R."/>
            <person name="Clegg M.T."/>
            <person name="Duvall M.R."/>
        </authorList>
    </citation>
    <scope>NUCLEOTIDE SEQUENCE [LARGE SCALE GENOMIC DNA]</scope>
</reference>
<dbReference type="GO" id="GO:0016620">
    <property type="term" value="F:oxidoreductase activity, acting on the aldehyde or oxo group of donors, NAD or NADP as acceptor"/>
    <property type="evidence" value="ECO:0007669"/>
    <property type="project" value="InterPro"/>
</dbReference>
<accession>A0A375FWS3</accession>
<evidence type="ECO:0000256" key="3">
    <source>
        <dbReference type="RuleBase" id="RU003345"/>
    </source>
</evidence>
<dbReference type="AlphaFoldDB" id="A0A375FWS3"/>
<organism evidence="6 8">
    <name type="scientific">Cupriavidus oxalaticus</name>
    <dbReference type="NCBI Taxonomy" id="96344"/>
    <lineage>
        <taxon>Bacteria</taxon>
        <taxon>Pseudomonadati</taxon>
        <taxon>Pseudomonadota</taxon>
        <taxon>Betaproteobacteria</taxon>
        <taxon>Burkholderiales</taxon>
        <taxon>Burkholderiaceae</taxon>
        <taxon>Cupriavidus</taxon>
    </lineage>
</organism>
<evidence type="ECO:0000256" key="4">
    <source>
        <dbReference type="SAM" id="MobiDB-lite"/>
    </source>
</evidence>
<evidence type="ECO:0000256" key="2">
    <source>
        <dbReference type="PROSITE-ProRule" id="PRU10007"/>
    </source>
</evidence>
<keyword evidence="1 3" id="KW-0560">Oxidoreductase</keyword>
<comment type="caution">
    <text evidence="6">The sequence shown here is derived from an EMBL/GenBank/DDBJ whole genome shotgun (WGS) entry which is preliminary data.</text>
</comment>
<proteinExistence type="inferred from homology"/>
<geneLocation type="plasmid" evidence="8">
    <name>co2235_mp</name>
</geneLocation>
<dbReference type="InterPro" id="IPR016161">
    <property type="entry name" value="Ald_DH/histidinol_DH"/>
</dbReference>
<dbReference type="Pfam" id="PF00171">
    <property type="entry name" value="Aldedh"/>
    <property type="match status" value="1"/>
</dbReference>
<evidence type="ECO:0000313" key="6">
    <source>
        <dbReference type="EMBL" id="SPC09989.1"/>
    </source>
</evidence>